<accession>A0A4X1TQ46</accession>
<dbReference type="InterPro" id="IPR005135">
    <property type="entry name" value="Endo/exonuclease/phosphatase"/>
</dbReference>
<sequence length="107" mass="12193">TLLSKVFCSGPPQYIRLLLTTLKGEIDNNTIIVGDFNTPLTAMDRSTRQKINKETQALNDTQDQRDLTDIYRTFHPKAAEYTFFSSAHGIFFRIDHILGHRSSLGTF</sequence>
<dbReference type="SUPFAM" id="SSF56219">
    <property type="entry name" value="DNase I-like"/>
    <property type="match status" value="1"/>
</dbReference>
<feature type="domain" description="Endonuclease/exonuclease/phosphatase" evidence="1">
    <location>
        <begin position="15"/>
        <end position="101"/>
    </location>
</feature>
<dbReference type="InterPro" id="IPR036691">
    <property type="entry name" value="Endo/exonu/phosph_ase_sf"/>
</dbReference>
<protein>
    <recommendedName>
        <fullName evidence="1">Endonuclease/exonuclease/phosphatase domain-containing protein</fullName>
    </recommendedName>
</protein>
<evidence type="ECO:0000259" key="1">
    <source>
        <dbReference type="Pfam" id="PF03372"/>
    </source>
</evidence>
<dbReference type="Proteomes" id="UP000314985">
    <property type="component" value="Chromosome 9"/>
</dbReference>
<dbReference type="AlphaFoldDB" id="A0A4X1TQ46"/>
<reference evidence="2 3" key="1">
    <citation type="submission" date="2017-08" db="EMBL/GenBank/DDBJ databases">
        <title>USMARCv1.0.</title>
        <authorList>
            <person name="Hannum G.I."/>
            <person name="Koren S."/>
            <person name="Schroeder S.G."/>
            <person name="Chin S.C."/>
            <person name="Nonneman D.J."/>
            <person name="Becker S.A."/>
            <person name="Rosen B.D."/>
            <person name="Bickhart D.M."/>
            <person name="Putnam N.H."/>
            <person name="Green R.E."/>
            <person name="Tuggle C.K."/>
            <person name="Liu H."/>
            <person name="Rohrer G.A."/>
            <person name="Warr A."/>
            <person name="Hall R."/>
            <person name="Kim K."/>
            <person name="Hume D.A."/>
            <person name="Talbot R."/>
            <person name="Chow W."/>
            <person name="Howe K."/>
            <person name="Schwartz A.S."/>
            <person name="Watson M."/>
            <person name="Archibald A.L."/>
            <person name="Phillippy A.M."/>
            <person name="Smith T.P.L."/>
        </authorList>
    </citation>
    <scope>NUCLEOTIDE SEQUENCE [LARGE SCALE GENOMIC DNA]</scope>
</reference>
<proteinExistence type="predicted"/>
<dbReference type="Pfam" id="PF03372">
    <property type="entry name" value="Exo_endo_phos"/>
    <property type="match status" value="1"/>
</dbReference>
<evidence type="ECO:0000313" key="2">
    <source>
        <dbReference type="Ensembl" id="ENSSSCP00070017406.1"/>
    </source>
</evidence>
<name>A0A4X1TQ46_PIG</name>
<reference evidence="2" key="2">
    <citation type="submission" date="2025-08" db="UniProtKB">
        <authorList>
            <consortium name="Ensembl"/>
        </authorList>
    </citation>
    <scope>IDENTIFICATION</scope>
</reference>
<evidence type="ECO:0000313" key="3">
    <source>
        <dbReference type="Proteomes" id="UP000314985"/>
    </source>
</evidence>
<dbReference type="Ensembl" id="ENSSSCT00070021061.1">
    <property type="protein sequence ID" value="ENSSSCP00070017406.1"/>
    <property type="gene ID" value="ENSSSCG00070010860.1"/>
</dbReference>
<dbReference type="Gene3D" id="3.60.10.10">
    <property type="entry name" value="Endonuclease/exonuclease/phosphatase"/>
    <property type="match status" value="1"/>
</dbReference>
<organism evidence="2 3">
    <name type="scientific">Sus scrofa</name>
    <name type="common">Pig</name>
    <dbReference type="NCBI Taxonomy" id="9823"/>
    <lineage>
        <taxon>Eukaryota</taxon>
        <taxon>Metazoa</taxon>
        <taxon>Chordata</taxon>
        <taxon>Craniata</taxon>
        <taxon>Vertebrata</taxon>
        <taxon>Euteleostomi</taxon>
        <taxon>Mammalia</taxon>
        <taxon>Eutheria</taxon>
        <taxon>Laurasiatheria</taxon>
        <taxon>Artiodactyla</taxon>
        <taxon>Suina</taxon>
        <taxon>Suidae</taxon>
        <taxon>Sus</taxon>
    </lineage>
</organism>
<dbReference type="GO" id="GO:0003824">
    <property type="term" value="F:catalytic activity"/>
    <property type="evidence" value="ECO:0007669"/>
    <property type="project" value="InterPro"/>
</dbReference>